<dbReference type="GO" id="GO:0031640">
    <property type="term" value="P:killing of cells of another organism"/>
    <property type="evidence" value="ECO:0007669"/>
    <property type="project" value="UniProtKB-KW"/>
</dbReference>
<dbReference type="Proteomes" id="UP000695562">
    <property type="component" value="Unassembled WGS sequence"/>
</dbReference>
<keyword evidence="3" id="KW-0204">Cytolysis</keyword>
<keyword evidence="9" id="KW-1185">Reference proteome</keyword>
<feature type="domain" description="MACPF" evidence="7">
    <location>
        <begin position="481"/>
        <end position="825"/>
    </location>
</feature>
<dbReference type="PROSITE" id="PS51412">
    <property type="entry name" value="MACPF_2"/>
    <property type="match status" value="1"/>
</dbReference>
<comment type="caution">
    <text evidence="8">The sequence shown here is derived from an EMBL/GenBank/DDBJ whole genome shotgun (WGS) entry which is preliminary data.</text>
</comment>
<comment type="subcellular location">
    <subcellularLocation>
        <location evidence="1">Secreted</location>
    </subcellularLocation>
</comment>
<protein>
    <recommendedName>
        <fullName evidence="7">MACPF domain-containing protein</fullName>
    </recommendedName>
</protein>
<feature type="compositionally biased region" description="Polar residues" evidence="5">
    <location>
        <begin position="728"/>
        <end position="748"/>
    </location>
</feature>
<keyword evidence="6" id="KW-0732">Signal</keyword>
<evidence type="ECO:0000313" key="9">
    <source>
        <dbReference type="Proteomes" id="UP000695562"/>
    </source>
</evidence>
<reference evidence="8" key="1">
    <citation type="submission" date="2020-01" db="EMBL/GenBank/DDBJ databases">
        <title>Development of genomics and gene disruption for Polysphondylium violaceum indicates a role for the polyketide synthase stlB in stalk morphogenesis.</title>
        <authorList>
            <person name="Narita B."/>
            <person name="Kawabe Y."/>
            <person name="Kin K."/>
            <person name="Saito T."/>
            <person name="Gibbs R."/>
            <person name="Kuspa A."/>
            <person name="Muzny D."/>
            <person name="Queller D."/>
            <person name="Richards S."/>
            <person name="Strassman J."/>
            <person name="Sucgang R."/>
            <person name="Worley K."/>
            <person name="Schaap P."/>
        </authorList>
    </citation>
    <scope>NUCLEOTIDE SEQUENCE</scope>
    <source>
        <strain evidence="8">QSvi11</strain>
    </source>
</reference>
<proteinExistence type="predicted"/>
<dbReference type="PANTHER" id="PTHR45742">
    <property type="entry name" value="COMPLEMENT COMPONENT C6"/>
    <property type="match status" value="1"/>
</dbReference>
<evidence type="ECO:0000256" key="5">
    <source>
        <dbReference type="SAM" id="MobiDB-lite"/>
    </source>
</evidence>
<evidence type="ECO:0000256" key="6">
    <source>
        <dbReference type="SAM" id="SignalP"/>
    </source>
</evidence>
<keyword evidence="4" id="KW-1015">Disulfide bond</keyword>
<evidence type="ECO:0000256" key="2">
    <source>
        <dbReference type="ARBA" id="ARBA00022525"/>
    </source>
</evidence>
<keyword evidence="2" id="KW-0964">Secreted</keyword>
<dbReference type="InterPro" id="IPR020864">
    <property type="entry name" value="MACPF"/>
</dbReference>
<dbReference type="EMBL" id="AJWJ01000538">
    <property type="protein sequence ID" value="KAF2070127.1"/>
    <property type="molecule type" value="Genomic_DNA"/>
</dbReference>
<evidence type="ECO:0000256" key="3">
    <source>
        <dbReference type="ARBA" id="ARBA00022852"/>
    </source>
</evidence>
<dbReference type="Pfam" id="PF01823">
    <property type="entry name" value="MACPF"/>
    <property type="match status" value="1"/>
</dbReference>
<gene>
    <name evidence="8" type="ORF">CYY_008557</name>
</gene>
<dbReference type="PANTHER" id="PTHR45742:SF8">
    <property type="entry name" value="FLOCCULATION PROTEIN FLO11"/>
    <property type="match status" value="1"/>
</dbReference>
<evidence type="ECO:0000256" key="4">
    <source>
        <dbReference type="ARBA" id="ARBA00023157"/>
    </source>
</evidence>
<feature type="region of interest" description="Disordered" evidence="5">
    <location>
        <begin position="726"/>
        <end position="748"/>
    </location>
</feature>
<feature type="chain" id="PRO_5035166880" description="MACPF domain-containing protein" evidence="6">
    <location>
        <begin position="19"/>
        <end position="1080"/>
    </location>
</feature>
<dbReference type="SUPFAM" id="SSF51126">
    <property type="entry name" value="Pectin lyase-like"/>
    <property type="match status" value="1"/>
</dbReference>
<evidence type="ECO:0000259" key="7">
    <source>
        <dbReference type="PROSITE" id="PS51412"/>
    </source>
</evidence>
<evidence type="ECO:0000313" key="8">
    <source>
        <dbReference type="EMBL" id="KAF2070127.1"/>
    </source>
</evidence>
<accession>A0A8J4V156</accession>
<dbReference type="InterPro" id="IPR011050">
    <property type="entry name" value="Pectin_lyase_fold/virulence"/>
</dbReference>
<dbReference type="GO" id="GO:0005576">
    <property type="term" value="C:extracellular region"/>
    <property type="evidence" value="ECO:0007669"/>
    <property type="project" value="UniProtKB-SubCell"/>
</dbReference>
<sequence length="1080" mass="120811">MNGYIIFVILLYLSVSLSQQQFSLDWGSTCKSGCGSFNKPFSSFEEAISELSLTKFDKTPVLLVNKGVYFGENNKAIIINFSIDIIAISSNRDETVIDCEDIDFGFKVLGSFTKFSIQGVTIKNCIAPRGAALLTENYFTKIDNVVFRGNKARQGSAIFSSSSNILIKDSYFLNNSNDAVEMENGFGQVIKSFFYGNEKDIVCTNSSVSNINSEFGSTCTYCTILNENRDNICQSRKRQDLCNSNGECDEYIEDYQNCPSDCQYYDQVEALIEASDIGHPGWKLQSFKESLPKPINSTSSSPTAAETLPQVDYLEYAKVSNFMGQHSSQVSGILSSFIQVTKSGDYSFRLKQKNLIAIMFVNSRVLFDNFFEENVKQVTQERRILLSNSQPHHIIIHFNGVNDMERDLELEFRYGDHGPYTLVPSIFITIAPNMSCGDDICNEDPTSCLIDCYDHIEKDCPAQSPPADIQSYYGPIRDTLGALLNNQYIFSLPGLNYLSHGMNIQTHEISPSPVFSITYCDNTSFSLVHSPSRGLAYSVPPGIYAQMSPKCTMDTTTKTYSTSSQMAYESSLEMDLDVSASGSVGGWLGHLSVSASLSLSESTQKAGETQGKKDGSISKTELKCQVSKAHVEEPKFHTKFIQDIGNSNGVDKASILTKFRKLIQKYGSIYFKSITLGGKLEQMSVVEHSFSSSKSSSEVERSMEMSFAVQASSKILPVGGSVSLSGSMDSKTSSTEQNQFENNSSRSTLTVYGGEPGSYGDEKEPNSFAKWASTVDQIPYPIDYQVGFIADVIPKEWILKNGFNVQELWREAEFQLYKDLFIAAKTSKYLDEPMIHNMGRNHTVYLVEYDKQSCQFTTFKLEVESPTGLFHYNFTLSQSTGATILPLEYDDRKGIKSLSFSEYYSPFTCQTIKMFNLVTSRSYHFVPDPTVPNKYILKQPEPNSVIVEFQGTNNVNTEFITEIQFIGTTGVVKKIVLNFSEKLSFVIDYFGDLVGLSFTFITNYENQNLKKDFIFTFSSIRVTQACPYAEKSSPCILKNMDFIPSDGFAKTFEVWSRESDKITLTYSNKPHWVSITPIGR</sequence>
<dbReference type="OrthoDB" id="21110at2759"/>
<feature type="signal peptide" evidence="6">
    <location>
        <begin position="1"/>
        <end position="18"/>
    </location>
</feature>
<organism evidence="8 9">
    <name type="scientific">Polysphondylium violaceum</name>
    <dbReference type="NCBI Taxonomy" id="133409"/>
    <lineage>
        <taxon>Eukaryota</taxon>
        <taxon>Amoebozoa</taxon>
        <taxon>Evosea</taxon>
        <taxon>Eumycetozoa</taxon>
        <taxon>Dictyostelia</taxon>
        <taxon>Dictyosteliales</taxon>
        <taxon>Dictyosteliaceae</taxon>
        <taxon>Polysphondylium</taxon>
    </lineage>
</organism>
<name>A0A8J4V156_9MYCE</name>
<evidence type="ECO:0000256" key="1">
    <source>
        <dbReference type="ARBA" id="ARBA00004613"/>
    </source>
</evidence>
<dbReference type="AlphaFoldDB" id="A0A8J4V156"/>